<organism evidence="3">
    <name type="scientific">Chaetomium thermophilum (strain DSM 1495 / CBS 144.50 / IMI 039719)</name>
    <name type="common">Thermochaetoides thermophila</name>
    <dbReference type="NCBI Taxonomy" id="759272"/>
    <lineage>
        <taxon>Eukaryota</taxon>
        <taxon>Fungi</taxon>
        <taxon>Dikarya</taxon>
        <taxon>Ascomycota</taxon>
        <taxon>Pezizomycotina</taxon>
        <taxon>Sordariomycetes</taxon>
        <taxon>Sordariomycetidae</taxon>
        <taxon>Sordariales</taxon>
        <taxon>Chaetomiaceae</taxon>
        <taxon>Thermochaetoides</taxon>
    </lineage>
</organism>
<dbReference type="InterPro" id="IPR029196">
    <property type="entry name" value="HAPSTR1-like"/>
</dbReference>
<evidence type="ECO:0000256" key="1">
    <source>
        <dbReference type="SAM" id="MobiDB-lite"/>
    </source>
</evidence>
<dbReference type="Pfam" id="PF15251">
    <property type="entry name" value="TAPR1-like"/>
    <property type="match status" value="1"/>
</dbReference>
<feature type="compositionally biased region" description="Polar residues" evidence="1">
    <location>
        <begin position="107"/>
        <end position="116"/>
    </location>
</feature>
<feature type="compositionally biased region" description="Basic and acidic residues" evidence="1">
    <location>
        <begin position="117"/>
        <end position="126"/>
    </location>
</feature>
<dbReference type="KEGG" id="cthr:CTHT_0046310"/>
<name>G0S9L4_CHATD</name>
<dbReference type="OMA" id="KNAVCEQ"/>
<dbReference type="Proteomes" id="UP000008066">
    <property type="component" value="Unassembled WGS sequence"/>
</dbReference>
<feature type="compositionally biased region" description="Polar residues" evidence="1">
    <location>
        <begin position="193"/>
        <end position="203"/>
    </location>
</feature>
<reference evidence="2 3" key="1">
    <citation type="journal article" date="2011" name="Cell">
        <title>Insight into structure and assembly of the nuclear pore complex by utilizing the genome of a eukaryotic thermophile.</title>
        <authorList>
            <person name="Amlacher S."/>
            <person name="Sarges P."/>
            <person name="Flemming D."/>
            <person name="van Noort V."/>
            <person name="Kunze R."/>
            <person name="Devos D.P."/>
            <person name="Arumugam M."/>
            <person name="Bork P."/>
            <person name="Hurt E."/>
        </authorList>
    </citation>
    <scope>NUCLEOTIDE SEQUENCE [LARGE SCALE GENOMIC DNA]</scope>
    <source>
        <strain evidence="3">DSM 1495 / CBS 144.50 / IMI 039719</strain>
    </source>
</reference>
<proteinExistence type="predicted"/>
<dbReference type="eggNOG" id="ENOG502S6F0">
    <property type="taxonomic scope" value="Eukaryota"/>
</dbReference>
<dbReference type="PANTHER" id="PTHR38645">
    <property type="entry name" value="CHROMOSOME 9, WHOLE GENOME SHOTGUN SEQUENCE"/>
    <property type="match status" value="1"/>
</dbReference>
<sequence>MSVEANELLDAFKAAALSVTKLYKTSAAAQNKARSEGYQECLEELLGFLDRENIGLRDGEGQRIRRWVMERLDGREMSSPPPESDDEVEKPEPAPMVSPQMQRIVPSPTSAASSAQRPEDAMRDDSSLPTLTDASTNPAVEEVEFVVPTQETFTFQSSHPYPHDAALRLANLDLSDSNNRSTASRSAARNRQVRQPSASSRTSLGRGAGQKRKVNLAEIFDLGSLDYGDGKGVFGSWGNNKRTRLS</sequence>
<dbReference type="AlphaFoldDB" id="G0S9L4"/>
<evidence type="ECO:0000313" key="3">
    <source>
        <dbReference type="Proteomes" id="UP000008066"/>
    </source>
</evidence>
<gene>
    <name evidence="2" type="ORF">CTHT_0046310</name>
</gene>
<dbReference type="HOGENOM" id="CLU_997649_0_0_1"/>
<feature type="region of interest" description="Disordered" evidence="1">
    <location>
        <begin position="74"/>
        <end position="139"/>
    </location>
</feature>
<dbReference type="OrthoDB" id="21418at2759"/>
<dbReference type="GeneID" id="18258669"/>
<dbReference type="EMBL" id="GL988043">
    <property type="protein sequence ID" value="EGS20125.1"/>
    <property type="molecule type" value="Genomic_DNA"/>
</dbReference>
<feature type="compositionally biased region" description="Low complexity" evidence="1">
    <location>
        <begin position="177"/>
        <end position="190"/>
    </location>
</feature>
<dbReference type="RefSeq" id="XP_006695010.1">
    <property type="nucleotide sequence ID" value="XM_006694947.1"/>
</dbReference>
<dbReference type="PANTHER" id="PTHR38645:SF1">
    <property type="entry name" value="YALI0F12243P"/>
    <property type="match status" value="1"/>
</dbReference>
<protein>
    <submittedName>
        <fullName evidence="2">Uncharacterized protein</fullName>
    </submittedName>
</protein>
<feature type="compositionally biased region" description="Polar residues" evidence="1">
    <location>
        <begin position="127"/>
        <end position="138"/>
    </location>
</feature>
<feature type="region of interest" description="Disordered" evidence="1">
    <location>
        <begin position="176"/>
        <end position="210"/>
    </location>
</feature>
<accession>G0S9L4</accession>
<keyword evidence="3" id="KW-1185">Reference proteome</keyword>
<evidence type="ECO:0000313" key="2">
    <source>
        <dbReference type="EMBL" id="EGS20125.1"/>
    </source>
</evidence>